<accession>A0A9P1CP20</accession>
<sequence>MRPTNVCAMFLWCIFGANAVPGCGHCVEQEENGLVQLVNLQPNVESSQSSQSSQSHPGGARSFRRFRRFGRYGAKTSSTSRAVAESTTQALEATGTSTTMTVEATTVATTTSTTSTTSTTTTRVVCGAISGNVIVPSTPQNVMTLNVTLSPFSAGTSQECQCVGGIFSGSAPGYLGVELDLTADFTAAYMISITSPNGTEAIVPPVRSGSQLFANTVAFAGFQGLGSWTIKLLDASGNPSIQKAARAKVEFRLQACNQILALPDCFGNWNRGNDYLATNLSLVGTNLSSSPTLLQFDVEVSSACCVPAFSGPGSGGSTSRLQLEFTPGPSGFVITDGFSPDGIPVNWTRAAFQNRNVLGTTVTLLGPSGTPVAPGFAGAPAAGRWSIYAFTDGDVAVINNVFQNPYLRLRLEPCG</sequence>
<evidence type="ECO:0000313" key="3">
    <source>
        <dbReference type="EMBL" id="CAL1147748.1"/>
    </source>
</evidence>
<protein>
    <submittedName>
        <fullName evidence="4">P/Homo B domain-containing protein</fullName>
    </submittedName>
</protein>
<keyword evidence="5" id="KW-1185">Reference proteome</keyword>
<organism evidence="2">
    <name type="scientific">Cladocopium goreaui</name>
    <dbReference type="NCBI Taxonomy" id="2562237"/>
    <lineage>
        <taxon>Eukaryota</taxon>
        <taxon>Sar</taxon>
        <taxon>Alveolata</taxon>
        <taxon>Dinophyceae</taxon>
        <taxon>Suessiales</taxon>
        <taxon>Symbiodiniaceae</taxon>
        <taxon>Cladocopium</taxon>
    </lineage>
</organism>
<reference evidence="3" key="2">
    <citation type="submission" date="2024-04" db="EMBL/GenBank/DDBJ databases">
        <authorList>
            <person name="Chen Y."/>
            <person name="Shah S."/>
            <person name="Dougan E. K."/>
            <person name="Thang M."/>
            <person name="Chan C."/>
        </authorList>
    </citation>
    <scope>NUCLEOTIDE SEQUENCE [LARGE SCALE GENOMIC DNA]</scope>
</reference>
<dbReference type="AlphaFoldDB" id="A0A9P1CP20"/>
<proteinExistence type="predicted"/>
<gene>
    <name evidence="2" type="ORF">C1SCF055_LOCUS21022</name>
</gene>
<evidence type="ECO:0000313" key="5">
    <source>
        <dbReference type="Proteomes" id="UP001152797"/>
    </source>
</evidence>
<dbReference type="SUPFAM" id="SSF49785">
    <property type="entry name" value="Galactose-binding domain-like"/>
    <property type="match status" value="1"/>
</dbReference>
<evidence type="ECO:0000313" key="2">
    <source>
        <dbReference type="EMBL" id="CAI3994373.1"/>
    </source>
</evidence>
<feature type="signal peptide" evidence="1">
    <location>
        <begin position="1"/>
        <end position="19"/>
    </location>
</feature>
<dbReference type="InterPro" id="IPR008979">
    <property type="entry name" value="Galactose-bd-like_sf"/>
</dbReference>
<feature type="chain" id="PRO_5043270629" evidence="1">
    <location>
        <begin position="20"/>
        <end position="415"/>
    </location>
</feature>
<dbReference type="Proteomes" id="UP001152797">
    <property type="component" value="Unassembled WGS sequence"/>
</dbReference>
<comment type="caution">
    <text evidence="2">The sequence shown here is derived from an EMBL/GenBank/DDBJ whole genome shotgun (WGS) entry which is preliminary data.</text>
</comment>
<dbReference type="EMBL" id="CAMXCT030001945">
    <property type="protein sequence ID" value="CAL4781685.1"/>
    <property type="molecule type" value="Genomic_DNA"/>
</dbReference>
<dbReference type="EMBL" id="CAMXCT020001945">
    <property type="protein sequence ID" value="CAL1147748.1"/>
    <property type="molecule type" value="Genomic_DNA"/>
</dbReference>
<dbReference type="EMBL" id="CAMXCT010001945">
    <property type="protein sequence ID" value="CAI3994373.1"/>
    <property type="molecule type" value="Genomic_DNA"/>
</dbReference>
<evidence type="ECO:0000313" key="4">
    <source>
        <dbReference type="EMBL" id="CAL4781685.1"/>
    </source>
</evidence>
<keyword evidence="1" id="KW-0732">Signal</keyword>
<name>A0A9P1CP20_9DINO</name>
<reference evidence="2" key="1">
    <citation type="submission" date="2022-10" db="EMBL/GenBank/DDBJ databases">
        <authorList>
            <person name="Chen Y."/>
            <person name="Dougan E. K."/>
            <person name="Chan C."/>
            <person name="Rhodes N."/>
            <person name="Thang M."/>
        </authorList>
    </citation>
    <scope>NUCLEOTIDE SEQUENCE</scope>
</reference>
<evidence type="ECO:0000256" key="1">
    <source>
        <dbReference type="SAM" id="SignalP"/>
    </source>
</evidence>